<keyword evidence="9" id="KW-0902">Two-component regulatory system</keyword>
<keyword evidence="6" id="KW-0547">Nucleotide-binding</keyword>
<evidence type="ECO:0000256" key="8">
    <source>
        <dbReference type="ARBA" id="ARBA00022840"/>
    </source>
</evidence>
<dbReference type="Pfam" id="PF00512">
    <property type="entry name" value="HisKA"/>
    <property type="match status" value="1"/>
</dbReference>
<dbReference type="EC" id="2.7.13.3" evidence="3"/>
<dbReference type="SUPFAM" id="SSF47384">
    <property type="entry name" value="Homodimeric domain of signal transducing histidine kinase"/>
    <property type="match status" value="1"/>
</dbReference>
<protein>
    <recommendedName>
        <fullName evidence="3">histidine kinase</fullName>
        <ecNumber evidence="3">2.7.13.3</ecNumber>
    </recommendedName>
</protein>
<comment type="catalytic activity">
    <reaction evidence="1">
        <text>ATP + protein L-histidine = ADP + protein N-phospho-L-histidine.</text>
        <dbReference type="EC" id="2.7.13.3"/>
    </reaction>
</comment>
<dbReference type="Pfam" id="PF02518">
    <property type="entry name" value="HATPase_c"/>
    <property type="match status" value="1"/>
</dbReference>
<dbReference type="InterPro" id="IPR004358">
    <property type="entry name" value="Sig_transdc_His_kin-like_C"/>
</dbReference>
<evidence type="ECO:0000256" key="7">
    <source>
        <dbReference type="ARBA" id="ARBA00022777"/>
    </source>
</evidence>
<dbReference type="InterPro" id="IPR036890">
    <property type="entry name" value="HATPase_C_sf"/>
</dbReference>
<keyword evidence="8" id="KW-0067">ATP-binding</keyword>
<dbReference type="CDD" id="cd00130">
    <property type="entry name" value="PAS"/>
    <property type="match status" value="1"/>
</dbReference>
<dbReference type="SUPFAM" id="SSF55785">
    <property type="entry name" value="PYP-like sensor domain (PAS domain)"/>
    <property type="match status" value="2"/>
</dbReference>
<dbReference type="InterPro" id="IPR003661">
    <property type="entry name" value="HisK_dim/P_dom"/>
</dbReference>
<dbReference type="SMART" id="SM00388">
    <property type="entry name" value="HisKA"/>
    <property type="match status" value="1"/>
</dbReference>
<feature type="transmembrane region" description="Helical" evidence="12">
    <location>
        <begin position="193"/>
        <end position="212"/>
    </location>
</feature>
<comment type="caution">
    <text evidence="16">The sequence shown here is derived from an EMBL/GenBank/DDBJ whole genome shotgun (WGS) entry which is preliminary data.</text>
</comment>
<feature type="domain" description="PAS" evidence="14">
    <location>
        <begin position="243"/>
        <end position="291"/>
    </location>
</feature>
<dbReference type="InterPro" id="IPR035965">
    <property type="entry name" value="PAS-like_dom_sf"/>
</dbReference>
<dbReference type="InterPro" id="IPR000014">
    <property type="entry name" value="PAS"/>
</dbReference>
<evidence type="ECO:0000256" key="9">
    <source>
        <dbReference type="ARBA" id="ARBA00023012"/>
    </source>
</evidence>
<name>A0A1E5QBQ6_9PROT</name>
<sequence length="773" mass="86731">MYRLVRNFSLASALSIAIVSAVLGLVLHGKMTDEMVVDTERRNASLSRSFVNTLGMSLQAFLDHAKSWPVDKLADSEQFAKFDSYFRNATAGLNILMVKVYELDGTTVYSTNHAQVGERKDLDLGFQTAKSGHIVSKLLFRSQFNTFDGLVADRDLVSSYVPVRIDGEIIAVLDVYSDVTPTVLRIRQASLELVALLVALFGGLFLILYFFARHAEGIIKKQYDEKQHEIEERRQAEAALMASENRLQDFLDAASEWLWESDVDHKLVFLSRRFEDVLDLKIEDYLGKSRINYSDETIETNTLKWQRHVEDLEAHRSFRDFVYALNGRDKKVFIRINGMPVFDANGTFKGYRGTGTNVTEHILLEQERQRSEQQSALAFRASPALVAVSGLKSGIHHDVNEKWLTTLGFKREEVIGKSAVELGVWAEPSDRQRLIGEITDHGRIDSFEAKLKLKSGEIRDFLINGEVIAFDGEDRLMLVAQDITARKYEELMLQASHDILENRVRERTQALYEAKEGAEMASRAKSEFLANMSHELRTPLNAIIGFSDIIQLQMFGAVGESLYVDYAGHIKDSGEHLLTLINDILDVSAIEAGKFELREEEVNIDECVQSCLRLVNERAGQKSLTIKRDIDANLPHMFGDERRVKQIVINLLSNSVKFTPRGGDILIRAHVDGRGGLILSVKDNGIGIAKEDIPKVLSPFGQVDSSLAREYEGTGLGLHLVRQFVELHGGKLVIVSEVGKGTEVSAHFPPGRMTYESAPFSPHDRSKTRNGIA</sequence>
<keyword evidence="12" id="KW-0812">Transmembrane</keyword>
<keyword evidence="17" id="KW-1185">Reference proteome</keyword>
<keyword evidence="11" id="KW-0175">Coiled coil</keyword>
<dbReference type="Gene3D" id="1.10.287.130">
    <property type="match status" value="1"/>
</dbReference>
<comment type="subcellular location">
    <subcellularLocation>
        <location evidence="2">Membrane</location>
    </subcellularLocation>
</comment>
<dbReference type="SMART" id="SM00387">
    <property type="entry name" value="HATPase_c"/>
    <property type="match status" value="1"/>
</dbReference>
<organism evidence="16 17">
    <name type="scientific">Magnetovibrio blakemorei</name>
    <dbReference type="NCBI Taxonomy" id="28181"/>
    <lineage>
        <taxon>Bacteria</taxon>
        <taxon>Pseudomonadati</taxon>
        <taxon>Pseudomonadota</taxon>
        <taxon>Alphaproteobacteria</taxon>
        <taxon>Rhodospirillales</taxon>
        <taxon>Magnetovibrionaceae</taxon>
        <taxon>Magnetovibrio</taxon>
    </lineage>
</organism>
<dbReference type="InterPro" id="IPR005467">
    <property type="entry name" value="His_kinase_dom"/>
</dbReference>
<evidence type="ECO:0000259" key="13">
    <source>
        <dbReference type="PROSITE" id="PS50109"/>
    </source>
</evidence>
<dbReference type="PANTHER" id="PTHR43047:SF72">
    <property type="entry name" value="OSMOSENSING HISTIDINE PROTEIN KINASE SLN1"/>
    <property type="match status" value="1"/>
</dbReference>
<gene>
    <name evidence="16" type="ORF">BEN30_02825</name>
</gene>
<dbReference type="Proteomes" id="UP000095347">
    <property type="component" value="Unassembled WGS sequence"/>
</dbReference>
<keyword evidence="5" id="KW-0808">Transferase</keyword>
<dbReference type="SMART" id="SM00086">
    <property type="entry name" value="PAC"/>
    <property type="match status" value="2"/>
</dbReference>
<dbReference type="GO" id="GO:0005524">
    <property type="term" value="F:ATP binding"/>
    <property type="evidence" value="ECO:0007669"/>
    <property type="project" value="UniProtKB-KW"/>
</dbReference>
<feature type="domain" description="Histidine kinase" evidence="13">
    <location>
        <begin position="531"/>
        <end position="752"/>
    </location>
</feature>
<evidence type="ECO:0000256" key="6">
    <source>
        <dbReference type="ARBA" id="ARBA00022741"/>
    </source>
</evidence>
<dbReference type="GO" id="GO:0000155">
    <property type="term" value="F:phosphorelay sensor kinase activity"/>
    <property type="evidence" value="ECO:0007669"/>
    <property type="project" value="InterPro"/>
</dbReference>
<keyword evidence="4" id="KW-0597">Phosphoprotein</keyword>
<evidence type="ECO:0000256" key="11">
    <source>
        <dbReference type="SAM" id="Coils"/>
    </source>
</evidence>
<dbReference type="AlphaFoldDB" id="A0A1E5QBQ6"/>
<evidence type="ECO:0000259" key="14">
    <source>
        <dbReference type="PROSITE" id="PS50112"/>
    </source>
</evidence>
<dbReference type="OrthoDB" id="7313492at2"/>
<dbReference type="Pfam" id="PF13426">
    <property type="entry name" value="PAS_9"/>
    <property type="match status" value="2"/>
</dbReference>
<evidence type="ECO:0000256" key="12">
    <source>
        <dbReference type="SAM" id="Phobius"/>
    </source>
</evidence>
<feature type="coiled-coil region" evidence="11">
    <location>
        <begin position="226"/>
        <end position="253"/>
    </location>
</feature>
<dbReference type="PRINTS" id="PR00344">
    <property type="entry name" value="BCTRLSENSOR"/>
</dbReference>
<dbReference type="FunFam" id="1.10.287.130:FF:000038">
    <property type="entry name" value="Sensory transduction histidine kinase"/>
    <property type="match status" value="1"/>
</dbReference>
<accession>A0A1E5QBQ6</accession>
<dbReference type="FunFam" id="3.30.565.10:FF:000006">
    <property type="entry name" value="Sensor histidine kinase WalK"/>
    <property type="match status" value="1"/>
</dbReference>
<evidence type="ECO:0000259" key="15">
    <source>
        <dbReference type="PROSITE" id="PS50113"/>
    </source>
</evidence>
<dbReference type="InterPro" id="IPR036097">
    <property type="entry name" value="HisK_dim/P_sf"/>
</dbReference>
<dbReference type="STRING" id="28181.BEN30_02825"/>
<keyword evidence="12" id="KW-1133">Transmembrane helix</keyword>
<dbReference type="SUPFAM" id="SSF55874">
    <property type="entry name" value="ATPase domain of HSP90 chaperone/DNA topoisomerase II/histidine kinase"/>
    <property type="match status" value="1"/>
</dbReference>
<dbReference type="PANTHER" id="PTHR43047">
    <property type="entry name" value="TWO-COMPONENT HISTIDINE PROTEIN KINASE"/>
    <property type="match status" value="1"/>
</dbReference>
<dbReference type="CDD" id="cd00082">
    <property type="entry name" value="HisKA"/>
    <property type="match status" value="1"/>
</dbReference>
<dbReference type="PROSITE" id="PS50113">
    <property type="entry name" value="PAC"/>
    <property type="match status" value="1"/>
</dbReference>
<evidence type="ECO:0000256" key="10">
    <source>
        <dbReference type="ARBA" id="ARBA00023136"/>
    </source>
</evidence>
<evidence type="ECO:0000313" key="16">
    <source>
        <dbReference type="EMBL" id="OEJ69502.1"/>
    </source>
</evidence>
<evidence type="ECO:0000256" key="1">
    <source>
        <dbReference type="ARBA" id="ARBA00000085"/>
    </source>
</evidence>
<dbReference type="InterPro" id="IPR000700">
    <property type="entry name" value="PAS-assoc_C"/>
</dbReference>
<dbReference type="EMBL" id="MCGG01000006">
    <property type="protein sequence ID" value="OEJ69502.1"/>
    <property type="molecule type" value="Genomic_DNA"/>
</dbReference>
<evidence type="ECO:0000256" key="3">
    <source>
        <dbReference type="ARBA" id="ARBA00012438"/>
    </source>
</evidence>
<evidence type="ECO:0000256" key="4">
    <source>
        <dbReference type="ARBA" id="ARBA00022553"/>
    </source>
</evidence>
<dbReference type="PROSITE" id="PS50112">
    <property type="entry name" value="PAS"/>
    <property type="match status" value="1"/>
</dbReference>
<keyword evidence="7" id="KW-0418">Kinase</keyword>
<dbReference type="GO" id="GO:0005886">
    <property type="term" value="C:plasma membrane"/>
    <property type="evidence" value="ECO:0007669"/>
    <property type="project" value="TreeGrafter"/>
</dbReference>
<dbReference type="Gene3D" id="3.30.450.20">
    <property type="entry name" value="PAS domain"/>
    <property type="match status" value="2"/>
</dbReference>
<evidence type="ECO:0000256" key="5">
    <source>
        <dbReference type="ARBA" id="ARBA00022679"/>
    </source>
</evidence>
<reference evidence="17" key="1">
    <citation type="submission" date="2016-07" db="EMBL/GenBank/DDBJ databases">
        <authorList>
            <person name="Florea S."/>
            <person name="Webb J.S."/>
            <person name="Jaromczyk J."/>
            <person name="Schardl C.L."/>
        </authorList>
    </citation>
    <scope>NUCLEOTIDE SEQUENCE [LARGE SCALE GENOMIC DNA]</scope>
    <source>
        <strain evidence="17">MV-1</strain>
    </source>
</reference>
<evidence type="ECO:0000256" key="2">
    <source>
        <dbReference type="ARBA" id="ARBA00004370"/>
    </source>
</evidence>
<evidence type="ECO:0000313" key="17">
    <source>
        <dbReference type="Proteomes" id="UP000095347"/>
    </source>
</evidence>
<dbReference type="NCBIfam" id="TIGR00229">
    <property type="entry name" value="sensory_box"/>
    <property type="match status" value="1"/>
</dbReference>
<dbReference type="InterPro" id="IPR003594">
    <property type="entry name" value="HATPase_dom"/>
</dbReference>
<proteinExistence type="predicted"/>
<dbReference type="SMART" id="SM00091">
    <property type="entry name" value="PAS"/>
    <property type="match status" value="2"/>
</dbReference>
<dbReference type="Gene3D" id="3.30.565.10">
    <property type="entry name" value="Histidine kinase-like ATPase, C-terminal domain"/>
    <property type="match status" value="1"/>
</dbReference>
<dbReference type="RefSeq" id="WP_069956512.1">
    <property type="nucleotide sequence ID" value="NZ_MCGG01000006.1"/>
</dbReference>
<keyword evidence="10 12" id="KW-0472">Membrane</keyword>
<dbReference type="PROSITE" id="PS50109">
    <property type="entry name" value="HIS_KIN"/>
    <property type="match status" value="1"/>
</dbReference>
<dbReference type="InterPro" id="IPR001610">
    <property type="entry name" value="PAC"/>
</dbReference>
<dbReference type="CDD" id="cd16922">
    <property type="entry name" value="HATPase_EvgS-ArcB-TorS-like"/>
    <property type="match status" value="1"/>
</dbReference>
<feature type="domain" description="PAC" evidence="15">
    <location>
        <begin position="316"/>
        <end position="370"/>
    </location>
</feature>
<dbReference type="GO" id="GO:0009927">
    <property type="term" value="F:histidine phosphotransfer kinase activity"/>
    <property type="evidence" value="ECO:0007669"/>
    <property type="project" value="TreeGrafter"/>
</dbReference>